<dbReference type="EMBL" id="BLXT01005595">
    <property type="protein sequence ID" value="GFO24272.1"/>
    <property type="molecule type" value="Genomic_DNA"/>
</dbReference>
<protein>
    <submittedName>
        <fullName evidence="1">Uncharacterized protein</fullName>
    </submittedName>
</protein>
<keyword evidence="2" id="KW-1185">Reference proteome</keyword>
<reference evidence="1 2" key="1">
    <citation type="journal article" date="2021" name="Elife">
        <title>Chloroplast acquisition without the gene transfer in kleptoplastic sea slugs, Plakobranchus ocellatus.</title>
        <authorList>
            <person name="Maeda T."/>
            <person name="Takahashi S."/>
            <person name="Yoshida T."/>
            <person name="Shimamura S."/>
            <person name="Takaki Y."/>
            <person name="Nagai Y."/>
            <person name="Toyoda A."/>
            <person name="Suzuki Y."/>
            <person name="Arimoto A."/>
            <person name="Ishii H."/>
            <person name="Satoh N."/>
            <person name="Nishiyama T."/>
            <person name="Hasebe M."/>
            <person name="Maruyama T."/>
            <person name="Minagawa J."/>
            <person name="Obokata J."/>
            <person name="Shigenobu S."/>
        </authorList>
    </citation>
    <scope>NUCLEOTIDE SEQUENCE [LARGE SCALE GENOMIC DNA]</scope>
</reference>
<gene>
    <name evidence="1" type="ORF">PoB_005077700</name>
</gene>
<evidence type="ECO:0000313" key="1">
    <source>
        <dbReference type="EMBL" id="GFO24272.1"/>
    </source>
</evidence>
<name>A0AAV4BYZ1_9GAST</name>
<comment type="caution">
    <text evidence="1">The sequence shown here is derived from an EMBL/GenBank/DDBJ whole genome shotgun (WGS) entry which is preliminary data.</text>
</comment>
<dbReference type="Proteomes" id="UP000735302">
    <property type="component" value="Unassembled WGS sequence"/>
</dbReference>
<sequence length="87" mass="10093">MRSKQYVTETVINLEETFHAHLFTYAPLTVTLGEQVCPHQQDMLDDNNRNRTRESRPISCALICSPPHEHVFREHIYPNAAIQDDTT</sequence>
<organism evidence="1 2">
    <name type="scientific">Plakobranchus ocellatus</name>
    <dbReference type="NCBI Taxonomy" id="259542"/>
    <lineage>
        <taxon>Eukaryota</taxon>
        <taxon>Metazoa</taxon>
        <taxon>Spiralia</taxon>
        <taxon>Lophotrochozoa</taxon>
        <taxon>Mollusca</taxon>
        <taxon>Gastropoda</taxon>
        <taxon>Heterobranchia</taxon>
        <taxon>Euthyneura</taxon>
        <taxon>Panpulmonata</taxon>
        <taxon>Sacoglossa</taxon>
        <taxon>Placobranchoidea</taxon>
        <taxon>Plakobranchidae</taxon>
        <taxon>Plakobranchus</taxon>
    </lineage>
</organism>
<dbReference type="AlphaFoldDB" id="A0AAV4BYZ1"/>
<accession>A0AAV4BYZ1</accession>
<evidence type="ECO:0000313" key="2">
    <source>
        <dbReference type="Proteomes" id="UP000735302"/>
    </source>
</evidence>
<proteinExistence type="predicted"/>